<dbReference type="Gene3D" id="1.10.10.60">
    <property type="entry name" value="Homeodomain-like"/>
    <property type="match status" value="1"/>
</dbReference>
<proteinExistence type="predicted"/>
<keyword evidence="7" id="KW-0067">ATP-binding</keyword>
<evidence type="ECO:0000256" key="2">
    <source>
        <dbReference type="ARBA" id="ARBA00012438"/>
    </source>
</evidence>
<dbReference type="InterPro" id="IPR011110">
    <property type="entry name" value="Reg_prop"/>
</dbReference>
<evidence type="ECO:0000256" key="10">
    <source>
        <dbReference type="ARBA" id="ARBA00023125"/>
    </source>
</evidence>
<dbReference type="Pfam" id="PF02518">
    <property type="entry name" value="HATPase_c"/>
    <property type="match status" value="1"/>
</dbReference>
<dbReference type="Gene3D" id="3.30.565.10">
    <property type="entry name" value="Histidine kinase-like ATPase, C-terminal domain"/>
    <property type="match status" value="1"/>
</dbReference>
<evidence type="ECO:0000256" key="9">
    <source>
        <dbReference type="ARBA" id="ARBA00023015"/>
    </source>
</evidence>
<evidence type="ECO:0000256" key="6">
    <source>
        <dbReference type="ARBA" id="ARBA00022777"/>
    </source>
</evidence>
<dbReference type="InterPro" id="IPR001789">
    <property type="entry name" value="Sig_transdc_resp-reg_receiver"/>
</dbReference>
<dbReference type="PANTHER" id="PTHR43547">
    <property type="entry name" value="TWO-COMPONENT HISTIDINE KINASE"/>
    <property type="match status" value="1"/>
</dbReference>
<dbReference type="InterPro" id="IPR003594">
    <property type="entry name" value="HATPase_dom"/>
</dbReference>
<keyword evidence="8" id="KW-0902">Two-component regulatory system</keyword>
<dbReference type="EMBL" id="VOEI01000003">
    <property type="protein sequence ID" value="TWR26251.1"/>
    <property type="molecule type" value="Genomic_DNA"/>
</dbReference>
<dbReference type="PANTHER" id="PTHR43547:SF2">
    <property type="entry name" value="HYBRID SIGNAL TRANSDUCTION HISTIDINE KINASE C"/>
    <property type="match status" value="1"/>
</dbReference>
<dbReference type="Pfam" id="PF07494">
    <property type="entry name" value="Reg_prop"/>
    <property type="match status" value="2"/>
</dbReference>
<dbReference type="GO" id="GO:0000155">
    <property type="term" value="F:phosphorelay sensor kinase activity"/>
    <property type="evidence" value="ECO:0007669"/>
    <property type="project" value="InterPro"/>
</dbReference>
<dbReference type="Pfam" id="PF12833">
    <property type="entry name" value="HTH_18"/>
    <property type="match status" value="1"/>
</dbReference>
<keyword evidence="10" id="KW-0238">DNA-binding</keyword>
<dbReference type="InterPro" id="IPR004358">
    <property type="entry name" value="Sig_transdc_His_kin-like_C"/>
</dbReference>
<dbReference type="SUPFAM" id="SSF46689">
    <property type="entry name" value="Homeodomain-like"/>
    <property type="match status" value="1"/>
</dbReference>
<dbReference type="EC" id="2.7.13.3" evidence="2"/>
<keyword evidence="13" id="KW-0732">Signal</keyword>
<dbReference type="FunFam" id="3.30.565.10:FF:000037">
    <property type="entry name" value="Hybrid sensor histidine kinase/response regulator"/>
    <property type="match status" value="1"/>
</dbReference>
<dbReference type="InterPro" id="IPR011006">
    <property type="entry name" value="CheY-like_superfamily"/>
</dbReference>
<dbReference type="SMART" id="SM00342">
    <property type="entry name" value="HTH_ARAC"/>
    <property type="match status" value="1"/>
</dbReference>
<evidence type="ECO:0000256" key="1">
    <source>
        <dbReference type="ARBA" id="ARBA00000085"/>
    </source>
</evidence>
<dbReference type="OrthoDB" id="9809670at2"/>
<keyword evidence="6" id="KW-0418">Kinase</keyword>
<dbReference type="SUPFAM" id="SSF47384">
    <property type="entry name" value="Homodimeric domain of signal transducing histidine kinase"/>
    <property type="match status" value="1"/>
</dbReference>
<keyword evidence="4" id="KW-0808">Transferase</keyword>
<dbReference type="CDD" id="cd00156">
    <property type="entry name" value="REC"/>
    <property type="match status" value="1"/>
</dbReference>
<evidence type="ECO:0000256" key="11">
    <source>
        <dbReference type="ARBA" id="ARBA00023163"/>
    </source>
</evidence>
<evidence type="ECO:0000313" key="18">
    <source>
        <dbReference type="Proteomes" id="UP000318010"/>
    </source>
</evidence>
<keyword evidence="18" id="KW-1185">Reference proteome</keyword>
<feature type="chain" id="PRO_5022087688" description="histidine kinase" evidence="13">
    <location>
        <begin position="28"/>
        <end position="1352"/>
    </location>
</feature>
<dbReference type="PRINTS" id="PR00344">
    <property type="entry name" value="BCTRLSENSOR"/>
</dbReference>
<dbReference type="GO" id="GO:0005524">
    <property type="term" value="F:ATP binding"/>
    <property type="evidence" value="ECO:0007669"/>
    <property type="project" value="UniProtKB-KW"/>
</dbReference>
<dbReference type="SMART" id="SM00448">
    <property type="entry name" value="REC"/>
    <property type="match status" value="1"/>
</dbReference>
<dbReference type="PROSITE" id="PS00041">
    <property type="entry name" value="HTH_ARAC_FAMILY_1"/>
    <property type="match status" value="1"/>
</dbReference>
<evidence type="ECO:0000256" key="8">
    <source>
        <dbReference type="ARBA" id="ARBA00023012"/>
    </source>
</evidence>
<dbReference type="InterPro" id="IPR009057">
    <property type="entry name" value="Homeodomain-like_sf"/>
</dbReference>
<comment type="catalytic activity">
    <reaction evidence="1">
        <text>ATP + protein L-histidine = ADP + protein N-phospho-L-histidine.</text>
        <dbReference type="EC" id="2.7.13.3"/>
    </reaction>
</comment>
<dbReference type="InterPro" id="IPR013783">
    <property type="entry name" value="Ig-like_fold"/>
</dbReference>
<evidence type="ECO:0000256" key="5">
    <source>
        <dbReference type="ARBA" id="ARBA00022741"/>
    </source>
</evidence>
<organism evidence="17 18">
    <name type="scientific">Mucilaginibacter achroorhodeus</name>
    <dbReference type="NCBI Taxonomy" id="2599294"/>
    <lineage>
        <taxon>Bacteria</taxon>
        <taxon>Pseudomonadati</taxon>
        <taxon>Bacteroidota</taxon>
        <taxon>Sphingobacteriia</taxon>
        <taxon>Sphingobacteriales</taxon>
        <taxon>Sphingobacteriaceae</taxon>
        <taxon>Mucilaginibacter</taxon>
    </lineage>
</organism>
<dbReference type="Proteomes" id="UP000318010">
    <property type="component" value="Unassembled WGS sequence"/>
</dbReference>
<dbReference type="RefSeq" id="WP_146271500.1">
    <property type="nucleotide sequence ID" value="NZ_VOEI01000003.1"/>
</dbReference>
<dbReference type="InterPro" id="IPR036097">
    <property type="entry name" value="HisK_dim/P_sf"/>
</dbReference>
<dbReference type="PROSITE" id="PS50109">
    <property type="entry name" value="HIS_KIN"/>
    <property type="match status" value="1"/>
</dbReference>
<keyword evidence="3 12" id="KW-0597">Phosphoprotein</keyword>
<feature type="modified residue" description="4-aspartylphosphate" evidence="12">
    <location>
        <position position="1138"/>
    </location>
</feature>
<accession>A0A563U4I4</accession>
<evidence type="ECO:0000313" key="17">
    <source>
        <dbReference type="EMBL" id="TWR26251.1"/>
    </source>
</evidence>
<dbReference type="Gene3D" id="1.10.287.130">
    <property type="match status" value="1"/>
</dbReference>
<dbReference type="GO" id="GO:0003700">
    <property type="term" value="F:DNA-binding transcription factor activity"/>
    <property type="evidence" value="ECO:0007669"/>
    <property type="project" value="InterPro"/>
</dbReference>
<evidence type="ECO:0000256" key="12">
    <source>
        <dbReference type="PROSITE-ProRule" id="PRU00169"/>
    </source>
</evidence>
<dbReference type="SUPFAM" id="SSF63829">
    <property type="entry name" value="Calcium-dependent phosphotriesterase"/>
    <property type="match status" value="2"/>
</dbReference>
<dbReference type="SUPFAM" id="SSF55874">
    <property type="entry name" value="ATPase domain of HSP90 chaperone/DNA topoisomerase II/histidine kinase"/>
    <property type="match status" value="1"/>
</dbReference>
<sequence>MTARRIFLLPLAAALCVLLVYSQPALCQSMHYLGIEQGLSNNSVTSIYKDPHGFVWIGTNDGLNRYDGSSVRIYRNVWSDGHSLIDNHINKLAGYGNKIFVGTQKGLVCYNYDISGFEDVSFKSANGKITAITGNVNALQIDSAGNLYIGTDDQGLFVRNKNTGVCSKIQLSGDNHAFTVQAVAVGRDNRIWVLVRDRGLFCLQKNKLTLLDETIKYANCLTADTGNKVWIGTDNDLFFYDGKLQRLVKAPFNGKLNSDKIIDVKIDKSGDMWIATNGGGINIVKPKGDIVQHIVSERNNNLIVRSDAVSAIYEDNESTKWIATLRGGLYTIDSQPNKFRLIANDPFNKNSLVNNFVLSFCEDEHNNIWIGTDGGGLSYWNRKKNLFTNYKTDKTNQSSLRSNFVVSIVKGADNQIWMGLFNGGIDRFDKATGRFVHYDCFNTATGALDRNLWKLYVDHHNHIWAGTTRGGALYLYDKIKDKFELFDAKLLNIHAIYEDHNGTLWAGDYKNLIKIDIKNKHHQFIDVKKAVRSITEDKKHYLWLGTEGGGLIKFDVGNQKLQRFTEASGLQSNSILNVLTDDGDNIWANSYNGLIQFERTKQSFKNYSASDGLQINQFNYNAALKLTSGELVFGGIKGFSIFRPDSLSVVSHGPQLKLTGFKINNRSIENDPFYTKGVGFIDLKKLTLPYNDATLAISYTTPEYSYPDKVKYEYILEGWDHRWNEVGNAKTAYYSRLNEGDYTFKIKATNTDGSWSNKQLQLQIIVMPPWYRTWWAYLAYLSVASFAVYWIWRYRTKQADFKYEIRLANLNTEREKELNEKKLAFFTNVSHEFRTPLTLIINPIKDLLHQPTGHSDELNTIYRNARRLLGLVDQLLLFRKAESVNDSLNLADLHISTLCHDVYLCFVQHAKSRQINYQYFCDSDETIIKADREKIEIAVFNLVSNALKFTPDGGEVMLYLTKGERTIELKVVDTGCGVSPEEGKRIFDKFYQVKDNTARKGFGIGLHLVKNFVDSHNGTIDYFNNQTTGATFVMHLPYKEDLNDYSSHVIKDDEQDLSNLLNDVDGLINWQQPVDEPVTNLPLLISDKQSVLIIDDNAGLRSYIRKIFHEDFNVHESENAENGLEAIKRRMPDVVICDINMEGISGIELCAIIKQDSSLSHIPVILLTGDPDPESRLKGIEVGAIDFVSKPFDKNLLVARVQGILKDRLDLQKYFYNEITLKENTRSISEHHREFLYKIIAIIEEHIIDPDFEVKSIADEMGISYSSLFKTIKSITGQSVNGFVRFVKLRKAAEMMIDTECNVNEAALNTGFNDIKYFREQFIKQFGIKPSEFIKQHRAAFHKKYSVEKAIV</sequence>
<dbReference type="PROSITE" id="PS50110">
    <property type="entry name" value="RESPONSE_REGULATORY"/>
    <property type="match status" value="1"/>
</dbReference>
<keyword evidence="9" id="KW-0805">Transcription regulation</keyword>
<dbReference type="InterPro" id="IPR011123">
    <property type="entry name" value="Y_Y_Y"/>
</dbReference>
<dbReference type="InterPro" id="IPR003661">
    <property type="entry name" value="HisK_dim/P_dom"/>
</dbReference>
<protein>
    <recommendedName>
        <fullName evidence="2">histidine kinase</fullName>
        <ecNumber evidence="2">2.7.13.3</ecNumber>
    </recommendedName>
</protein>
<name>A0A563U4I4_9SPHI</name>
<dbReference type="SMART" id="SM00387">
    <property type="entry name" value="HATPase_c"/>
    <property type="match status" value="1"/>
</dbReference>
<feature type="domain" description="Histidine kinase" evidence="15">
    <location>
        <begin position="828"/>
        <end position="1040"/>
    </location>
</feature>
<dbReference type="SUPFAM" id="SSF52172">
    <property type="entry name" value="CheY-like"/>
    <property type="match status" value="1"/>
</dbReference>
<dbReference type="PROSITE" id="PS01124">
    <property type="entry name" value="HTH_ARAC_FAMILY_2"/>
    <property type="match status" value="1"/>
</dbReference>
<evidence type="ECO:0000256" key="3">
    <source>
        <dbReference type="ARBA" id="ARBA00022553"/>
    </source>
</evidence>
<dbReference type="InterPro" id="IPR015943">
    <property type="entry name" value="WD40/YVTN_repeat-like_dom_sf"/>
</dbReference>
<reference evidence="17 18" key="1">
    <citation type="submission" date="2019-07" db="EMBL/GenBank/DDBJ databases">
        <authorList>
            <person name="Kim J."/>
        </authorList>
    </citation>
    <scope>NUCLEOTIDE SEQUENCE [LARGE SCALE GENOMIC DNA]</scope>
    <source>
        <strain evidence="17 18">MJ1a</strain>
    </source>
</reference>
<evidence type="ECO:0000259" key="16">
    <source>
        <dbReference type="PROSITE" id="PS50110"/>
    </source>
</evidence>
<dbReference type="Pfam" id="PF07495">
    <property type="entry name" value="Y_Y_Y"/>
    <property type="match status" value="1"/>
</dbReference>
<evidence type="ECO:0000259" key="15">
    <source>
        <dbReference type="PROSITE" id="PS50109"/>
    </source>
</evidence>
<feature type="signal peptide" evidence="13">
    <location>
        <begin position="1"/>
        <end position="27"/>
    </location>
</feature>
<dbReference type="Gene3D" id="2.60.40.10">
    <property type="entry name" value="Immunoglobulins"/>
    <property type="match status" value="1"/>
</dbReference>
<dbReference type="Gene3D" id="2.130.10.10">
    <property type="entry name" value="YVTN repeat-like/Quinoprotein amine dehydrogenase"/>
    <property type="match status" value="2"/>
</dbReference>
<evidence type="ECO:0000256" key="13">
    <source>
        <dbReference type="SAM" id="SignalP"/>
    </source>
</evidence>
<dbReference type="InterPro" id="IPR018062">
    <property type="entry name" value="HTH_AraC-typ_CS"/>
</dbReference>
<keyword evidence="11" id="KW-0804">Transcription</keyword>
<keyword evidence="5" id="KW-0547">Nucleotide-binding</keyword>
<dbReference type="Pfam" id="PF00072">
    <property type="entry name" value="Response_reg"/>
    <property type="match status" value="1"/>
</dbReference>
<evidence type="ECO:0000256" key="4">
    <source>
        <dbReference type="ARBA" id="ARBA00022679"/>
    </source>
</evidence>
<gene>
    <name evidence="17" type="ORF">FPZ42_11555</name>
</gene>
<evidence type="ECO:0000259" key="14">
    <source>
        <dbReference type="PROSITE" id="PS01124"/>
    </source>
</evidence>
<evidence type="ECO:0000256" key="7">
    <source>
        <dbReference type="ARBA" id="ARBA00022840"/>
    </source>
</evidence>
<dbReference type="InterPro" id="IPR018060">
    <property type="entry name" value="HTH_AraC"/>
</dbReference>
<dbReference type="GO" id="GO:0043565">
    <property type="term" value="F:sequence-specific DNA binding"/>
    <property type="evidence" value="ECO:0007669"/>
    <property type="project" value="InterPro"/>
</dbReference>
<feature type="domain" description="HTH araC/xylS-type" evidence="14">
    <location>
        <begin position="1237"/>
        <end position="1336"/>
    </location>
</feature>
<dbReference type="Pfam" id="PF00512">
    <property type="entry name" value="HisKA"/>
    <property type="match status" value="1"/>
</dbReference>
<dbReference type="InterPro" id="IPR036890">
    <property type="entry name" value="HATPase_C_sf"/>
</dbReference>
<comment type="caution">
    <text evidence="17">The sequence shown here is derived from an EMBL/GenBank/DDBJ whole genome shotgun (WGS) entry which is preliminary data.</text>
</comment>
<feature type="domain" description="Response regulatory" evidence="16">
    <location>
        <begin position="1090"/>
        <end position="1205"/>
    </location>
</feature>
<dbReference type="InterPro" id="IPR005467">
    <property type="entry name" value="His_kinase_dom"/>
</dbReference>
<dbReference type="CDD" id="cd00082">
    <property type="entry name" value="HisKA"/>
    <property type="match status" value="1"/>
</dbReference>
<dbReference type="Gene3D" id="3.40.50.2300">
    <property type="match status" value="1"/>
</dbReference>
<dbReference type="SMART" id="SM00388">
    <property type="entry name" value="HisKA"/>
    <property type="match status" value="1"/>
</dbReference>